<proteinExistence type="predicted"/>
<evidence type="ECO:0000313" key="1">
    <source>
        <dbReference type="EMBL" id="KAL0406133.1"/>
    </source>
</evidence>
<dbReference type="SUPFAM" id="SSF56219">
    <property type="entry name" value="DNase I-like"/>
    <property type="match status" value="1"/>
</dbReference>
<dbReference type="EMBL" id="JACGWN010000014">
    <property type="protein sequence ID" value="KAL0406133.1"/>
    <property type="molecule type" value="Genomic_DNA"/>
</dbReference>
<accession>A0AAW2TNS6</accession>
<reference evidence="1" key="2">
    <citation type="journal article" date="2024" name="Plant">
        <title>Genomic evolution and insights into agronomic trait innovations of Sesamum species.</title>
        <authorList>
            <person name="Miao H."/>
            <person name="Wang L."/>
            <person name="Qu L."/>
            <person name="Liu H."/>
            <person name="Sun Y."/>
            <person name="Le M."/>
            <person name="Wang Q."/>
            <person name="Wei S."/>
            <person name="Zheng Y."/>
            <person name="Lin W."/>
            <person name="Duan Y."/>
            <person name="Cao H."/>
            <person name="Xiong S."/>
            <person name="Wang X."/>
            <person name="Wei L."/>
            <person name="Li C."/>
            <person name="Ma Q."/>
            <person name="Ju M."/>
            <person name="Zhao R."/>
            <person name="Li G."/>
            <person name="Mu C."/>
            <person name="Tian Q."/>
            <person name="Mei H."/>
            <person name="Zhang T."/>
            <person name="Gao T."/>
            <person name="Zhang H."/>
        </authorList>
    </citation>
    <scope>NUCLEOTIDE SEQUENCE</scope>
    <source>
        <strain evidence="1">KEN1</strain>
    </source>
</reference>
<comment type="caution">
    <text evidence="1">The sequence shown here is derived from an EMBL/GenBank/DDBJ whole genome shotgun (WGS) entry which is preliminary data.</text>
</comment>
<gene>
    <name evidence="1" type="ORF">Slati_3927200</name>
</gene>
<sequence>MDTCFLYHDRLLQSLGTPLSAQVGFLSPPSFFYSNSHVITGVHCPAVTALKPPFWQSLYDMAFYGLWLVLGDFNAIMSQSEKRGGKPFASSSRFALGNELDFCNLIDLSFIGSVYTWSNKRPGVANIQFRLDRGKQDIVAAVTTRAKNGRRSRRTGGRSFTSLRL</sequence>
<dbReference type="Gene3D" id="3.60.10.10">
    <property type="entry name" value="Endonuclease/exonuclease/phosphatase"/>
    <property type="match status" value="1"/>
</dbReference>
<dbReference type="InterPro" id="IPR036691">
    <property type="entry name" value="Endo/exonu/phosph_ase_sf"/>
</dbReference>
<dbReference type="AlphaFoldDB" id="A0AAW2TNS6"/>
<name>A0AAW2TNS6_9LAMI</name>
<protein>
    <submittedName>
        <fullName evidence="1">Uncharacterized protein</fullName>
    </submittedName>
</protein>
<reference evidence="1" key="1">
    <citation type="submission" date="2020-06" db="EMBL/GenBank/DDBJ databases">
        <authorList>
            <person name="Li T."/>
            <person name="Hu X."/>
            <person name="Zhang T."/>
            <person name="Song X."/>
            <person name="Zhang H."/>
            <person name="Dai N."/>
            <person name="Sheng W."/>
            <person name="Hou X."/>
            <person name="Wei L."/>
        </authorList>
    </citation>
    <scope>NUCLEOTIDE SEQUENCE</scope>
    <source>
        <strain evidence="1">KEN1</strain>
        <tissue evidence="1">Leaf</tissue>
    </source>
</reference>
<organism evidence="1">
    <name type="scientific">Sesamum latifolium</name>
    <dbReference type="NCBI Taxonomy" id="2727402"/>
    <lineage>
        <taxon>Eukaryota</taxon>
        <taxon>Viridiplantae</taxon>
        <taxon>Streptophyta</taxon>
        <taxon>Embryophyta</taxon>
        <taxon>Tracheophyta</taxon>
        <taxon>Spermatophyta</taxon>
        <taxon>Magnoliopsida</taxon>
        <taxon>eudicotyledons</taxon>
        <taxon>Gunneridae</taxon>
        <taxon>Pentapetalae</taxon>
        <taxon>asterids</taxon>
        <taxon>lamiids</taxon>
        <taxon>Lamiales</taxon>
        <taxon>Pedaliaceae</taxon>
        <taxon>Sesamum</taxon>
    </lineage>
</organism>